<evidence type="ECO:0000256" key="1">
    <source>
        <dbReference type="SAM" id="MobiDB-lite"/>
    </source>
</evidence>
<dbReference type="PANTHER" id="PTHR35902:SF6">
    <property type="entry name" value="CONSERVED WITHIN P. AEROPHILUM"/>
    <property type="match status" value="1"/>
</dbReference>
<proteinExistence type="predicted"/>
<keyword evidence="2" id="KW-0472">Membrane</keyword>
<dbReference type="InterPro" id="IPR013783">
    <property type="entry name" value="Ig-like_fold"/>
</dbReference>
<dbReference type="EMBL" id="AVQD01000021">
    <property type="protein sequence ID" value="KOA37618.1"/>
    <property type="molecule type" value="Genomic_DNA"/>
</dbReference>
<evidence type="ECO:0000313" key="4">
    <source>
        <dbReference type="EMBL" id="KOA37618.1"/>
    </source>
</evidence>
<dbReference type="RefSeq" id="WP_052789796.1">
    <property type="nucleotide sequence ID" value="NZ_AVQD01000021.1"/>
</dbReference>
<evidence type="ECO:0008006" key="6">
    <source>
        <dbReference type="Google" id="ProtNLM"/>
    </source>
</evidence>
<gene>
    <name evidence="4" type="ORF">BBM1128_10890</name>
</gene>
<feature type="chain" id="PRO_5038901802" description="ABC transporter permease" evidence="3">
    <location>
        <begin position="33"/>
        <end position="431"/>
    </location>
</feature>
<name>A0A0L7ARF7_BIFBR</name>
<dbReference type="AlphaFoldDB" id="A0A0L7ARF7"/>
<feature type="transmembrane region" description="Helical" evidence="2">
    <location>
        <begin position="305"/>
        <end position="326"/>
    </location>
</feature>
<dbReference type="Proteomes" id="UP000037193">
    <property type="component" value="Unassembled WGS sequence"/>
</dbReference>
<accession>A0A0L7ARF7</accession>
<evidence type="ECO:0000256" key="3">
    <source>
        <dbReference type="SAM" id="SignalP"/>
    </source>
</evidence>
<comment type="caution">
    <text evidence="4">The sequence shown here is derived from an EMBL/GenBank/DDBJ whole genome shotgun (WGS) entry which is preliminary data.</text>
</comment>
<evidence type="ECO:0000256" key="2">
    <source>
        <dbReference type="SAM" id="Phobius"/>
    </source>
</evidence>
<protein>
    <recommendedName>
        <fullName evidence="6">ABC transporter permease</fullName>
    </recommendedName>
</protein>
<dbReference type="Gene3D" id="2.60.40.10">
    <property type="entry name" value="Immunoglobulins"/>
    <property type="match status" value="1"/>
</dbReference>
<evidence type="ECO:0000313" key="5">
    <source>
        <dbReference type="Proteomes" id="UP000037193"/>
    </source>
</evidence>
<feature type="region of interest" description="Disordered" evidence="1">
    <location>
        <begin position="333"/>
        <end position="431"/>
    </location>
</feature>
<keyword evidence="2" id="KW-0812">Transmembrane</keyword>
<dbReference type="GO" id="GO:0003810">
    <property type="term" value="F:protein-glutamine gamma-glutamyltransferase activity"/>
    <property type="evidence" value="ECO:0007669"/>
    <property type="project" value="InterPro"/>
</dbReference>
<dbReference type="GO" id="GO:0005975">
    <property type="term" value="P:carbohydrate metabolic process"/>
    <property type="evidence" value="ECO:0007669"/>
    <property type="project" value="UniProtKB-ARBA"/>
</dbReference>
<dbReference type="SUPFAM" id="SSF49309">
    <property type="entry name" value="Transglutaminase, two C-terminal domains"/>
    <property type="match status" value="1"/>
</dbReference>
<keyword evidence="3" id="KW-0732">Signal</keyword>
<reference evidence="4 5" key="1">
    <citation type="journal article" date="2015" name="Int J Genomics">
        <title>Comparative Genomics Revealed Genetic Diversity and Species/Strain-Level Differences in Carbohydrate Metabolism of Three Probiotic Bifidobacterial Species.</title>
        <authorList>
            <person name="Odamaki T."/>
            <person name="Horigome A."/>
            <person name="Sugahara H."/>
            <person name="Hashikura N."/>
            <person name="Minami J."/>
            <person name="Xiao J.Z."/>
            <person name="Abe F."/>
        </authorList>
    </citation>
    <scope>NUCLEOTIDE SEQUENCE [LARGE SCALE GENOMIC DNA]</scope>
    <source>
        <strain evidence="4 5">MCC 1128</strain>
    </source>
</reference>
<dbReference type="PANTHER" id="PTHR35902">
    <property type="entry name" value="S-LAYER DOMAIN-LIKE PROTEIN-RELATED"/>
    <property type="match status" value="1"/>
</dbReference>
<organism evidence="4 5">
    <name type="scientific">Bifidobacterium breve MCC 1128</name>
    <dbReference type="NCBI Taxonomy" id="1365965"/>
    <lineage>
        <taxon>Bacteria</taxon>
        <taxon>Bacillati</taxon>
        <taxon>Actinomycetota</taxon>
        <taxon>Actinomycetes</taxon>
        <taxon>Bifidobacteriales</taxon>
        <taxon>Bifidobacteriaceae</taxon>
        <taxon>Bifidobacterium</taxon>
    </lineage>
</organism>
<sequence length="431" mass="44410">MKHLTTRMLAIIVALLASLSMMLAIVSLPHLAYAVGADDGSAQGADQSVAPTPVSGPVPNIIVTNFTYGGDSVAAGAKFDLNFTFQNMGQVAVANMVVTVDGGESFAIAGGTNTFYFDALWAGYSLSQTVPMQALASAKSGAQPVTVSFRYEYLDSGARSSNQSDVKIAVPISQPDRFEVGDPVPSDQIVAGQETTVTLEYVNKGKGDIANVEATMEGEGFDATMKTQYVGNVASGATGSIGYAFTPTASGELNATLKVSYEDSDGQSKTKEFPVKLSVADAAPMDDPSRVDSDMNQNASQGLPWWVWAAAAAVAVAVIVGIVLLVRRHRKKKAKSEIDEEWDDWAGGNADGKLDTQSGGDIASGKTVGDAADSTTANNATASGGATSTSAISPSTDATPTTVIEPVNAAAEPNQIVPDDSGQSDGSAQTV</sequence>
<keyword evidence="2" id="KW-1133">Transmembrane helix</keyword>
<dbReference type="PATRIC" id="fig|1365965.3.peg.2200"/>
<feature type="compositionally biased region" description="Low complexity" evidence="1">
    <location>
        <begin position="371"/>
        <end position="402"/>
    </location>
</feature>
<dbReference type="InterPro" id="IPR036238">
    <property type="entry name" value="Transglutaminase_C_sf"/>
</dbReference>
<feature type="signal peptide" evidence="3">
    <location>
        <begin position="1"/>
        <end position="32"/>
    </location>
</feature>
<feature type="compositionally biased region" description="Polar residues" evidence="1">
    <location>
        <begin position="421"/>
        <end position="431"/>
    </location>
</feature>